<name>A0A8X8WVS5_SALSN</name>
<feature type="compositionally biased region" description="Basic and acidic residues" evidence="1">
    <location>
        <begin position="388"/>
        <end position="415"/>
    </location>
</feature>
<dbReference type="EMBL" id="PNBA02000014">
    <property type="protein sequence ID" value="KAG6401028.1"/>
    <property type="molecule type" value="Genomic_DNA"/>
</dbReference>
<feature type="compositionally biased region" description="Polar residues" evidence="1">
    <location>
        <begin position="417"/>
        <end position="427"/>
    </location>
</feature>
<gene>
    <name evidence="2" type="ORF">SASPL_137873</name>
</gene>
<dbReference type="PANTHER" id="PTHR34835">
    <property type="entry name" value="OS07G0283600 PROTEIN-RELATED"/>
    <property type="match status" value="1"/>
</dbReference>
<evidence type="ECO:0000313" key="3">
    <source>
        <dbReference type="Proteomes" id="UP000298416"/>
    </source>
</evidence>
<dbReference type="PANTHER" id="PTHR34835:SF90">
    <property type="entry name" value="AMINOTRANSFERASE-LIKE PLANT MOBILE DOMAIN-CONTAINING PROTEIN"/>
    <property type="match status" value="1"/>
</dbReference>
<feature type="compositionally biased region" description="Polar residues" evidence="1">
    <location>
        <begin position="7"/>
        <end position="23"/>
    </location>
</feature>
<reference evidence="2" key="2">
    <citation type="submission" date="2020-08" db="EMBL/GenBank/DDBJ databases">
        <title>Plant Genome Project.</title>
        <authorList>
            <person name="Zhang R.-G."/>
        </authorList>
    </citation>
    <scope>NUCLEOTIDE SEQUENCE</scope>
    <source>
        <strain evidence="2">Huo1</strain>
        <tissue evidence="2">Leaf</tissue>
    </source>
</reference>
<dbReference type="AlphaFoldDB" id="A0A8X8WVS5"/>
<proteinExistence type="predicted"/>
<organism evidence="2">
    <name type="scientific">Salvia splendens</name>
    <name type="common">Scarlet sage</name>
    <dbReference type="NCBI Taxonomy" id="180675"/>
    <lineage>
        <taxon>Eukaryota</taxon>
        <taxon>Viridiplantae</taxon>
        <taxon>Streptophyta</taxon>
        <taxon>Embryophyta</taxon>
        <taxon>Tracheophyta</taxon>
        <taxon>Spermatophyta</taxon>
        <taxon>Magnoliopsida</taxon>
        <taxon>eudicotyledons</taxon>
        <taxon>Gunneridae</taxon>
        <taxon>Pentapetalae</taxon>
        <taxon>asterids</taxon>
        <taxon>lamiids</taxon>
        <taxon>Lamiales</taxon>
        <taxon>Lamiaceae</taxon>
        <taxon>Nepetoideae</taxon>
        <taxon>Mentheae</taxon>
        <taxon>Salviinae</taxon>
        <taxon>Salvia</taxon>
        <taxon>Salvia subgen. Calosphace</taxon>
        <taxon>core Calosphace</taxon>
    </lineage>
</organism>
<keyword evidence="3" id="KW-1185">Reference proteome</keyword>
<comment type="caution">
    <text evidence="2">The sequence shown here is derived from an EMBL/GenBank/DDBJ whole genome shotgun (WGS) entry which is preliminary data.</text>
</comment>
<evidence type="ECO:0000313" key="2">
    <source>
        <dbReference type="EMBL" id="KAG6401028.1"/>
    </source>
</evidence>
<evidence type="ECO:0000256" key="1">
    <source>
        <dbReference type="SAM" id="MobiDB-lite"/>
    </source>
</evidence>
<sequence length="725" mass="80933">MVDTRKSSTNSGRQLRSGRTSGGENAELKYYRKKTTVIGRKIDEEEGKTSQKKNASISSEIPHTEDMINLKQKSGGDFCNDERRTKYKHDKQQHTANKAKGLSISILDAALEEMMNLNQTTGGNDESRAKKRMRETKSSLPSGVQGNDARKEQGKAKKFARKNAKGDASRPSAQRVLCLKRGPRKFVEAIESLNVDQRDAVEDMRFGSLLHFKLNYIPAKLAFEILDHFDQDTCGVVYQRGILHIGHDDVRATLGLPNGGLRLEDNGHQKKNKFINELAESVGQKRSNMGAKMLTDMMLSDICGGEKFRKIFLILVDTILINPLGAGLLDAHKTWAQNKDKPFTGPISFLVPCYVNRIVLRSRPITRTFRTIKGWTSTLIHEREKLEHEPGPFGRGIEEPIFDPRRNYKSKEPAKENTVSSSRAKTKDISLTAQRRSTVVNLMGKAADVLGELMKELEDGADDLKNDGCSKVAVKCSMKMMGLHEMEPEEEGNDVQSMSQAMEEDDLDNPEFIAAVEKVMRVVEQRKKWQTEGPSFDLGFEFHERNVDTTPTRDIDPGNYIFDVVQFMPVQDLDKDIPPSIINVDAGLRGNLEVNLVAEDFNTSCVFQHGANMRSHTDNEPKDDGAKDIQPSIINVDAGLRGNLEVNLVTEENNIPMADVTRSANFSVDVVLRGNLEVNLVAEDFNTPCVVQHGTNVRWHTDNGPKDDGVKNANVVAEIQSVIDA</sequence>
<dbReference type="Proteomes" id="UP000298416">
    <property type="component" value="Unassembled WGS sequence"/>
</dbReference>
<accession>A0A8X8WVS5</accession>
<protein>
    <submittedName>
        <fullName evidence="2">Uncharacterized protein</fullName>
    </submittedName>
</protein>
<feature type="region of interest" description="Disordered" evidence="1">
    <location>
        <begin position="119"/>
        <end position="174"/>
    </location>
</feature>
<feature type="compositionally biased region" description="Polar residues" evidence="1">
    <location>
        <begin position="52"/>
        <end position="61"/>
    </location>
</feature>
<reference evidence="2" key="1">
    <citation type="submission" date="2018-01" db="EMBL/GenBank/DDBJ databases">
        <authorList>
            <person name="Mao J.F."/>
        </authorList>
    </citation>
    <scope>NUCLEOTIDE SEQUENCE</scope>
    <source>
        <strain evidence="2">Huo1</strain>
        <tissue evidence="2">Leaf</tissue>
    </source>
</reference>
<feature type="region of interest" description="Disordered" evidence="1">
    <location>
        <begin position="388"/>
        <end position="427"/>
    </location>
</feature>
<feature type="region of interest" description="Disordered" evidence="1">
    <location>
        <begin position="1"/>
        <end position="28"/>
    </location>
</feature>
<feature type="region of interest" description="Disordered" evidence="1">
    <location>
        <begin position="41"/>
        <end position="75"/>
    </location>
</feature>